<evidence type="ECO:0000256" key="2">
    <source>
        <dbReference type="ARBA" id="ARBA00023015"/>
    </source>
</evidence>
<evidence type="ECO:0000313" key="6">
    <source>
        <dbReference type="EMBL" id="MDF1612728.1"/>
    </source>
</evidence>
<evidence type="ECO:0000313" key="7">
    <source>
        <dbReference type="Proteomes" id="UP001221302"/>
    </source>
</evidence>
<reference evidence="6" key="1">
    <citation type="submission" date="2023-03" db="EMBL/GenBank/DDBJ databases">
        <title>Stygiobacter electus gen. nov., sp. nov., facultatively anaerobic thermotolerant bacterium of the class Ignavibacteria from a well of Yessentuki mineral water deposit.</title>
        <authorList>
            <person name="Podosokorskaya O.A."/>
            <person name="Elcheninov A.G."/>
            <person name="Petrova N.F."/>
            <person name="Zavarzina D.G."/>
            <person name="Kublanov I.V."/>
            <person name="Merkel A.Y."/>
        </authorList>
    </citation>
    <scope>NUCLEOTIDE SEQUENCE</scope>
    <source>
        <strain evidence="6">09-Me</strain>
    </source>
</reference>
<dbReference type="InterPro" id="IPR006645">
    <property type="entry name" value="NGN-like_dom"/>
</dbReference>
<dbReference type="GO" id="GO:0006354">
    <property type="term" value="P:DNA-templated transcription elongation"/>
    <property type="evidence" value="ECO:0007669"/>
    <property type="project" value="InterPro"/>
</dbReference>
<dbReference type="InterPro" id="IPR043425">
    <property type="entry name" value="NusG-like"/>
</dbReference>
<dbReference type="SMART" id="SM00738">
    <property type="entry name" value="NGN"/>
    <property type="match status" value="1"/>
</dbReference>
<dbReference type="PANTHER" id="PTHR30265:SF4">
    <property type="entry name" value="KOW MOTIF FAMILY PROTEIN, EXPRESSED"/>
    <property type="match status" value="1"/>
</dbReference>
<keyword evidence="1" id="KW-0889">Transcription antitermination</keyword>
<dbReference type="AlphaFoldDB" id="A0AAE3P3X0"/>
<feature type="domain" description="NusG-like N-terminal" evidence="4">
    <location>
        <begin position="8"/>
        <end position="105"/>
    </location>
</feature>
<dbReference type="InterPro" id="IPR036735">
    <property type="entry name" value="NGN_dom_sf"/>
</dbReference>
<dbReference type="GO" id="GO:0031564">
    <property type="term" value="P:transcription antitermination"/>
    <property type="evidence" value="ECO:0007669"/>
    <property type="project" value="UniProtKB-KW"/>
</dbReference>
<gene>
    <name evidence="6" type="ORF">P0M35_11250</name>
</gene>
<comment type="caution">
    <text evidence="6">The sequence shown here is derived from an EMBL/GenBank/DDBJ whole genome shotgun (WGS) entry which is preliminary data.</text>
</comment>
<evidence type="ECO:0000256" key="3">
    <source>
        <dbReference type="ARBA" id="ARBA00023163"/>
    </source>
</evidence>
<organism evidence="6 7">
    <name type="scientific">Stygiobacter electus</name>
    <dbReference type="NCBI Taxonomy" id="3032292"/>
    <lineage>
        <taxon>Bacteria</taxon>
        <taxon>Pseudomonadati</taxon>
        <taxon>Ignavibacteriota</taxon>
        <taxon>Ignavibacteria</taxon>
        <taxon>Ignavibacteriales</taxon>
        <taxon>Melioribacteraceae</taxon>
        <taxon>Stygiobacter</taxon>
    </lineage>
</organism>
<feature type="domain" description="KOW" evidence="5">
    <location>
        <begin position="116"/>
        <end position="143"/>
    </location>
</feature>
<proteinExistence type="predicted"/>
<evidence type="ECO:0000259" key="5">
    <source>
        <dbReference type="SMART" id="SM00739"/>
    </source>
</evidence>
<dbReference type="Proteomes" id="UP001221302">
    <property type="component" value="Unassembled WGS sequence"/>
</dbReference>
<dbReference type="Pfam" id="PF02357">
    <property type="entry name" value="NusG"/>
    <property type="match status" value="1"/>
</dbReference>
<dbReference type="EMBL" id="JARGDL010000017">
    <property type="protein sequence ID" value="MDF1612728.1"/>
    <property type="molecule type" value="Genomic_DNA"/>
</dbReference>
<dbReference type="InterPro" id="IPR005824">
    <property type="entry name" value="KOW"/>
</dbReference>
<dbReference type="Gene3D" id="3.30.70.940">
    <property type="entry name" value="NusG, N-terminal domain"/>
    <property type="match status" value="1"/>
</dbReference>
<evidence type="ECO:0000256" key="1">
    <source>
        <dbReference type="ARBA" id="ARBA00022814"/>
    </source>
</evidence>
<dbReference type="PANTHER" id="PTHR30265">
    <property type="entry name" value="RHO-INTERACTING TRANSCRIPTION TERMINATION FACTOR NUSG"/>
    <property type="match status" value="1"/>
</dbReference>
<dbReference type="InterPro" id="IPR008991">
    <property type="entry name" value="Translation_prot_SH3-like_sf"/>
</dbReference>
<keyword evidence="2" id="KW-0805">Transcription regulation</keyword>
<accession>A0AAE3P3X0</accession>
<dbReference type="SUPFAM" id="SSF50104">
    <property type="entry name" value="Translation proteins SH3-like domain"/>
    <property type="match status" value="1"/>
</dbReference>
<dbReference type="RefSeq" id="WP_321536499.1">
    <property type="nucleotide sequence ID" value="NZ_JARGDL010000017.1"/>
</dbReference>
<sequence>MFEENTEEKKWFALYTKPRHEFKAEEQINKLSIDCFLPKITATKKWKDRKKKVESALFTSYIFIHATEIERRYALAVDSIVKTVCFNGKPAVIPDEEIESIKIMLEKKSDIFISDKIQKGNKVKIIEGPLKNVIGTVVNLNSEDWLYVTVEILQRSVSVKLTKDNVYKLME</sequence>
<name>A0AAE3P3X0_9BACT</name>
<dbReference type="NCBIfam" id="NF033644">
    <property type="entry name" value="antiterm_UpxY"/>
    <property type="match status" value="1"/>
</dbReference>
<keyword evidence="7" id="KW-1185">Reference proteome</keyword>
<dbReference type="SMART" id="SM00739">
    <property type="entry name" value="KOW"/>
    <property type="match status" value="1"/>
</dbReference>
<evidence type="ECO:0000259" key="4">
    <source>
        <dbReference type="SMART" id="SM00738"/>
    </source>
</evidence>
<keyword evidence="3" id="KW-0804">Transcription</keyword>
<dbReference type="SUPFAM" id="SSF82679">
    <property type="entry name" value="N-utilization substance G protein NusG, N-terminal domain"/>
    <property type="match status" value="1"/>
</dbReference>
<protein>
    <submittedName>
        <fullName evidence="6">UpxY family transcription antiterminator</fullName>
    </submittedName>
</protein>